<keyword evidence="3" id="KW-1185">Reference proteome</keyword>
<gene>
    <name evidence="2" type="ORF">JAAARDRAFT_205976</name>
</gene>
<evidence type="ECO:0000313" key="2">
    <source>
        <dbReference type="EMBL" id="KDQ58984.1"/>
    </source>
</evidence>
<evidence type="ECO:0008006" key="4">
    <source>
        <dbReference type="Google" id="ProtNLM"/>
    </source>
</evidence>
<dbReference type="EMBL" id="KL197716">
    <property type="protein sequence ID" value="KDQ58984.1"/>
    <property type="molecule type" value="Genomic_DNA"/>
</dbReference>
<sequence>MQSKVLQALLFPSPKLRERQLFAAFGDRIPSPPSPQNDVAGPQNAVNLTVDLPRCSSSGSKVEIELANTQDSMPPQDEPTGAQSSSTSTADPVALFSDLGATPTPTPIHDSLPSPSPTRQDTPILVDQSDVIPSESLEGSRPASPVLHRHFSEGHNGRVFLLVEKTLFSLPPSIFQHSDYFKDIVAKLGPSSESDPFFLRDVKASEFRFFLGALFPLQFNPCEATTPAEWASVLDLATKLSCKSVCDAAIHKLATLVTSPVDKLILAREYGISKWLDEAYVTLCRRPEALSMEEAERLGTEDATLISQKREEVRLWPTLRDPRKIAATVRNSRRRSSRTRGGFDAIFLDEVDDWDPRFISPESEAPGVCASYTNLFALRHADTSSAPVNSGSHTMVPGPSMSRRRTSGVKQRRVVSAPQMTKKVVDSDPPCDPDKAFAYMGSEMTGYIPAGASRRLGRRFSEGV</sequence>
<proteinExistence type="predicted"/>
<name>A0A067PWB1_9AGAM</name>
<organism evidence="2 3">
    <name type="scientific">Jaapia argillacea MUCL 33604</name>
    <dbReference type="NCBI Taxonomy" id="933084"/>
    <lineage>
        <taxon>Eukaryota</taxon>
        <taxon>Fungi</taxon>
        <taxon>Dikarya</taxon>
        <taxon>Basidiomycota</taxon>
        <taxon>Agaricomycotina</taxon>
        <taxon>Agaricomycetes</taxon>
        <taxon>Agaricomycetidae</taxon>
        <taxon>Jaapiales</taxon>
        <taxon>Jaapiaceae</taxon>
        <taxon>Jaapia</taxon>
    </lineage>
</organism>
<dbReference type="Proteomes" id="UP000027265">
    <property type="component" value="Unassembled WGS sequence"/>
</dbReference>
<dbReference type="HOGENOM" id="CLU_589336_0_0_1"/>
<accession>A0A067PWB1</accession>
<feature type="region of interest" description="Disordered" evidence="1">
    <location>
        <begin position="384"/>
        <end position="429"/>
    </location>
</feature>
<feature type="region of interest" description="Disordered" evidence="1">
    <location>
        <begin position="26"/>
        <end position="45"/>
    </location>
</feature>
<feature type="region of interest" description="Disordered" evidence="1">
    <location>
        <begin position="67"/>
        <end position="123"/>
    </location>
</feature>
<feature type="compositionally biased region" description="Polar residues" evidence="1">
    <location>
        <begin position="81"/>
        <end position="90"/>
    </location>
</feature>
<protein>
    <recommendedName>
        <fullName evidence="4">BTB domain-containing protein</fullName>
    </recommendedName>
</protein>
<reference evidence="3" key="1">
    <citation type="journal article" date="2014" name="Proc. Natl. Acad. Sci. U.S.A.">
        <title>Extensive sampling of basidiomycete genomes demonstrates inadequacy of the white-rot/brown-rot paradigm for wood decay fungi.</title>
        <authorList>
            <person name="Riley R."/>
            <person name="Salamov A.A."/>
            <person name="Brown D.W."/>
            <person name="Nagy L.G."/>
            <person name="Floudas D."/>
            <person name="Held B.W."/>
            <person name="Levasseur A."/>
            <person name="Lombard V."/>
            <person name="Morin E."/>
            <person name="Otillar R."/>
            <person name="Lindquist E.A."/>
            <person name="Sun H."/>
            <person name="LaButti K.M."/>
            <person name="Schmutz J."/>
            <person name="Jabbour D."/>
            <person name="Luo H."/>
            <person name="Baker S.E."/>
            <person name="Pisabarro A.G."/>
            <person name="Walton J.D."/>
            <person name="Blanchette R.A."/>
            <person name="Henrissat B."/>
            <person name="Martin F."/>
            <person name="Cullen D."/>
            <person name="Hibbett D.S."/>
            <person name="Grigoriev I.V."/>
        </authorList>
    </citation>
    <scope>NUCLEOTIDE SEQUENCE [LARGE SCALE GENOMIC DNA]</scope>
    <source>
        <strain evidence="3">MUCL 33604</strain>
    </source>
</reference>
<dbReference type="InParanoid" id="A0A067PWB1"/>
<dbReference type="AlphaFoldDB" id="A0A067PWB1"/>
<feature type="compositionally biased region" description="Basic residues" evidence="1">
    <location>
        <begin position="402"/>
        <end position="413"/>
    </location>
</feature>
<feature type="compositionally biased region" description="Polar residues" evidence="1">
    <location>
        <begin position="384"/>
        <end position="393"/>
    </location>
</feature>
<evidence type="ECO:0000313" key="3">
    <source>
        <dbReference type="Proteomes" id="UP000027265"/>
    </source>
</evidence>
<dbReference type="OrthoDB" id="3193844at2759"/>
<evidence type="ECO:0000256" key="1">
    <source>
        <dbReference type="SAM" id="MobiDB-lite"/>
    </source>
</evidence>